<evidence type="ECO:0000313" key="1">
    <source>
        <dbReference type="EMBL" id="TLS48512.1"/>
    </source>
</evidence>
<comment type="caution">
    <text evidence="1">The sequence shown here is derived from an EMBL/GenBank/DDBJ whole genome shotgun (WGS) entry which is preliminary data.</text>
</comment>
<name>A0A5R9FWV5_9BACL</name>
<dbReference type="AlphaFoldDB" id="A0A5R9FWV5"/>
<dbReference type="RefSeq" id="WP_138198096.1">
    <property type="nucleotide sequence ID" value="NZ_VCIW01000034.1"/>
</dbReference>
<protein>
    <submittedName>
        <fullName evidence="1">Uncharacterized protein</fullName>
    </submittedName>
</protein>
<proteinExistence type="predicted"/>
<organism evidence="1 2">
    <name type="scientific">Paenibacillus antri</name>
    <dbReference type="NCBI Taxonomy" id="2582848"/>
    <lineage>
        <taxon>Bacteria</taxon>
        <taxon>Bacillati</taxon>
        <taxon>Bacillota</taxon>
        <taxon>Bacilli</taxon>
        <taxon>Bacillales</taxon>
        <taxon>Paenibacillaceae</taxon>
        <taxon>Paenibacillus</taxon>
    </lineage>
</organism>
<gene>
    <name evidence="1" type="ORF">FE782_30310</name>
</gene>
<accession>A0A5R9FWV5</accession>
<evidence type="ECO:0000313" key="2">
    <source>
        <dbReference type="Proteomes" id="UP000309676"/>
    </source>
</evidence>
<dbReference type="Proteomes" id="UP000309676">
    <property type="component" value="Unassembled WGS sequence"/>
</dbReference>
<keyword evidence="2" id="KW-1185">Reference proteome</keyword>
<reference evidence="1 2" key="1">
    <citation type="submission" date="2019-05" db="EMBL/GenBank/DDBJ databases">
        <authorList>
            <person name="Narsing Rao M.P."/>
            <person name="Li W.J."/>
        </authorList>
    </citation>
    <scope>NUCLEOTIDE SEQUENCE [LARGE SCALE GENOMIC DNA]</scope>
    <source>
        <strain evidence="1 2">SYSU_K30003</strain>
    </source>
</reference>
<dbReference type="EMBL" id="VCIW01000034">
    <property type="protein sequence ID" value="TLS48512.1"/>
    <property type="molecule type" value="Genomic_DNA"/>
</dbReference>
<sequence>MEFELDRAGRTADGERYYVYANSKGKKRCIGQVVRSERSGLWSAYADGELLSCASTSEEAALKLWTFESVRRPDGDGSRKPIWECSVEERFARLRRKFPKEAHFSERIVEDVRHVPIERRARLLQDVSELIGDMETQLLWWRKVKKELTAAPKLSRYK</sequence>